<proteinExistence type="predicted"/>
<accession>A0ACC0WUD1</accession>
<gene>
    <name evidence="1" type="ORF">PsorP6_001068</name>
</gene>
<evidence type="ECO:0000313" key="2">
    <source>
        <dbReference type="Proteomes" id="UP001163321"/>
    </source>
</evidence>
<comment type="caution">
    <text evidence="1">The sequence shown here is derived from an EMBL/GenBank/DDBJ whole genome shotgun (WGS) entry which is preliminary data.</text>
</comment>
<reference evidence="1 2" key="1">
    <citation type="journal article" date="2022" name="bioRxiv">
        <title>The genome of the oomycete Peronosclerospora sorghi, a cosmopolitan pathogen of maize and sorghum, is inflated with dispersed pseudogenes.</title>
        <authorList>
            <person name="Fletcher K."/>
            <person name="Martin F."/>
            <person name="Isakeit T."/>
            <person name="Cavanaugh K."/>
            <person name="Magill C."/>
            <person name="Michelmore R."/>
        </authorList>
    </citation>
    <scope>NUCLEOTIDE SEQUENCE [LARGE SCALE GENOMIC DNA]</scope>
    <source>
        <strain evidence="1">P6</strain>
    </source>
</reference>
<dbReference type="Proteomes" id="UP001163321">
    <property type="component" value="Chromosome 1"/>
</dbReference>
<organism evidence="1 2">
    <name type="scientific">Peronosclerospora sorghi</name>
    <dbReference type="NCBI Taxonomy" id="230839"/>
    <lineage>
        <taxon>Eukaryota</taxon>
        <taxon>Sar</taxon>
        <taxon>Stramenopiles</taxon>
        <taxon>Oomycota</taxon>
        <taxon>Peronosporomycetes</taxon>
        <taxon>Peronosporales</taxon>
        <taxon>Peronosporaceae</taxon>
        <taxon>Peronosclerospora</taxon>
    </lineage>
</organism>
<name>A0ACC0WUD1_9STRA</name>
<dbReference type="EMBL" id="CM047580">
    <property type="protein sequence ID" value="KAI9921851.1"/>
    <property type="molecule type" value="Genomic_DNA"/>
</dbReference>
<protein>
    <submittedName>
        <fullName evidence="1">Uncharacterized protein</fullName>
    </submittedName>
</protein>
<keyword evidence="2" id="KW-1185">Reference proteome</keyword>
<evidence type="ECO:0000313" key="1">
    <source>
        <dbReference type="EMBL" id="KAI9921851.1"/>
    </source>
</evidence>
<sequence length="333" mass="36403">MTDTSSDVSPAVPDTWRVSQIPSQIDKVVVVTGANSGLGYETALQLALRGAHVVLACRNEKKGLEAESKLRETLNHESGSGSVEFLPLDLSDLKSVGHFVTLFKRRHNRLDILVNNAGVMGGSYTLTVDGYERMFATNHLGHFALTAQLFDLIKKSDHSRVVNVSSGLHKKWAASFNEKKIMVSSEERFGQVQTYGETKLCNLLFTLEMDSRLRTAGLDHVTVVACHPGYVKTNLGSNMAAANTNWIYWLLIKLVTLLPGGKSPEVGAMPILYAATGDEVVGGDYIGPKDRHSGAPARHEPAIQCTSESARSNLWAYREKLANVTFTLEKTSD</sequence>